<evidence type="ECO:0000313" key="3">
    <source>
        <dbReference type="EMBL" id="CEL56074.1"/>
    </source>
</evidence>
<dbReference type="OrthoDB" id="17255at2759"/>
<dbReference type="Pfam" id="PF03476">
    <property type="entry name" value="MOSC_N"/>
    <property type="match status" value="1"/>
</dbReference>
<dbReference type="AlphaFoldDB" id="A0A0B7FGR7"/>
<organism evidence="3 4">
    <name type="scientific">Thanatephorus cucumeris (strain AG1-IB / isolate 7/3/14)</name>
    <name type="common">Lettuce bottom rot fungus</name>
    <name type="synonym">Rhizoctonia solani</name>
    <dbReference type="NCBI Taxonomy" id="1108050"/>
    <lineage>
        <taxon>Eukaryota</taxon>
        <taxon>Fungi</taxon>
        <taxon>Dikarya</taxon>
        <taxon>Basidiomycota</taxon>
        <taxon>Agaricomycotina</taxon>
        <taxon>Agaricomycetes</taxon>
        <taxon>Cantharellales</taxon>
        <taxon>Ceratobasidiaceae</taxon>
        <taxon>Rhizoctonia</taxon>
        <taxon>Rhizoctonia solani AG-1</taxon>
    </lineage>
</organism>
<evidence type="ECO:0000313" key="4">
    <source>
        <dbReference type="Proteomes" id="UP000059188"/>
    </source>
</evidence>
<dbReference type="EMBL" id="LN679119">
    <property type="protein sequence ID" value="CEL56074.1"/>
    <property type="molecule type" value="Genomic_DNA"/>
</dbReference>
<accession>A0A0B7FGR7</accession>
<dbReference type="STRING" id="1108050.A0A0B7FGR7"/>
<proteinExistence type="predicted"/>
<dbReference type="Pfam" id="PF03473">
    <property type="entry name" value="MOSC"/>
    <property type="match status" value="1"/>
</dbReference>
<gene>
    <name evidence="3" type="ORF">RSOLAG1IB_07527</name>
</gene>
<dbReference type="Proteomes" id="UP000059188">
    <property type="component" value="Unassembled WGS sequence"/>
</dbReference>
<dbReference type="InterPro" id="IPR005302">
    <property type="entry name" value="MoCF_Sase_C"/>
</dbReference>
<feature type="compositionally biased region" description="Low complexity" evidence="1">
    <location>
        <begin position="40"/>
        <end position="54"/>
    </location>
</feature>
<dbReference type="PANTHER" id="PTHR14237">
    <property type="entry name" value="MOLYBDOPTERIN COFACTOR SULFURASE MOSC"/>
    <property type="match status" value="1"/>
</dbReference>
<evidence type="ECO:0000259" key="2">
    <source>
        <dbReference type="PROSITE" id="PS51340"/>
    </source>
</evidence>
<dbReference type="SUPFAM" id="SSF50800">
    <property type="entry name" value="PK beta-barrel domain-like"/>
    <property type="match status" value="1"/>
</dbReference>
<name>A0A0B7FGR7_THACB</name>
<dbReference type="PROSITE" id="PS51340">
    <property type="entry name" value="MOSC"/>
    <property type="match status" value="1"/>
</dbReference>
<dbReference type="GO" id="GO:0003824">
    <property type="term" value="F:catalytic activity"/>
    <property type="evidence" value="ECO:0007669"/>
    <property type="project" value="InterPro"/>
</dbReference>
<feature type="region of interest" description="Disordered" evidence="1">
    <location>
        <begin position="35"/>
        <end position="55"/>
    </location>
</feature>
<dbReference type="InterPro" id="IPR005303">
    <property type="entry name" value="MOCOS_middle"/>
</dbReference>
<dbReference type="GO" id="GO:0030170">
    <property type="term" value="F:pyridoxal phosphate binding"/>
    <property type="evidence" value="ECO:0007669"/>
    <property type="project" value="InterPro"/>
</dbReference>
<dbReference type="SUPFAM" id="SSF141673">
    <property type="entry name" value="MOSC N-terminal domain-like"/>
    <property type="match status" value="1"/>
</dbReference>
<feature type="domain" description="MOSC" evidence="2">
    <location>
        <begin position="197"/>
        <end position="366"/>
    </location>
</feature>
<protein>
    <recommendedName>
        <fullName evidence="2">MOSC domain-containing protein</fullName>
    </recommendedName>
</protein>
<sequence length="380" mass="41315">MFSLTDFILGLRYLIVGSYLALSRTINHAFALGPSSQKALSSSPTTTSTGLGSSSKDRLTVMATSKLALAEDVDMKVTKLLVHPIKSCRGISVSESKITSEGLQYDRQYMIVDAKTHKFITARQIPKMVLAETVIEGGQIPLLSVSFPQESGIQSFKTCLEPSPETLANWELISDVEVWASTGLDAYVVESHPLDSTNSPSKLFSSYLGRDVLLVLKGPKPRPAVPTSTHPDLDDKVRLSAAGEDKWKVGGITSHWQTNELVIERFRPNIIVSGSPAPFDEDYWGDVRIGKEGSEGAVISLVARCARCLLPNIDTTTGIRDNAVPFKVISKFRQVEPEKGTSACFGMNAITQSSGLLKVGDSVRVLNVLERETVETQISN</sequence>
<dbReference type="GO" id="GO:0030151">
    <property type="term" value="F:molybdenum ion binding"/>
    <property type="evidence" value="ECO:0007669"/>
    <property type="project" value="InterPro"/>
</dbReference>
<evidence type="ECO:0000256" key="1">
    <source>
        <dbReference type="SAM" id="MobiDB-lite"/>
    </source>
</evidence>
<reference evidence="3 4" key="1">
    <citation type="submission" date="2014-11" db="EMBL/GenBank/DDBJ databases">
        <authorList>
            <person name="Wibberg Daniel"/>
        </authorList>
    </citation>
    <scope>NUCLEOTIDE SEQUENCE [LARGE SCALE GENOMIC DNA]</scope>
    <source>
        <strain evidence="3">Rhizoctonia solani AG1-IB 7/3/14</strain>
    </source>
</reference>
<keyword evidence="4" id="KW-1185">Reference proteome</keyword>
<dbReference type="InterPro" id="IPR011037">
    <property type="entry name" value="Pyrv_Knase-like_insert_dom_sf"/>
</dbReference>
<dbReference type="PANTHER" id="PTHR14237:SF19">
    <property type="entry name" value="MITOCHONDRIAL AMIDOXIME REDUCING COMPONENT 1"/>
    <property type="match status" value="1"/>
</dbReference>